<dbReference type="STRING" id="76731.RD2015_1469"/>
<dbReference type="RefSeq" id="WP_058934324.1">
    <property type="nucleotide sequence ID" value="NZ_CP013729.1"/>
</dbReference>
<keyword evidence="3" id="KW-1185">Reference proteome</keyword>
<dbReference type="Proteomes" id="UP000060699">
    <property type="component" value="Chromosome"/>
</dbReference>
<gene>
    <name evidence="2" type="ORF">RD2015_1469</name>
</gene>
<dbReference type="InterPro" id="IPR013783">
    <property type="entry name" value="Ig-like_fold"/>
</dbReference>
<dbReference type="EMBL" id="CP013729">
    <property type="protein sequence ID" value="ALV05954.1"/>
    <property type="molecule type" value="Genomic_DNA"/>
</dbReference>
<protein>
    <submittedName>
        <fullName evidence="2">Uncharacterized protein</fullName>
    </submittedName>
</protein>
<evidence type="ECO:0000256" key="1">
    <source>
        <dbReference type="SAM" id="MobiDB-lite"/>
    </source>
</evidence>
<dbReference type="PATRIC" id="fig|76731.3.peg.1499"/>
<organism evidence="2 3">
    <name type="scientific">Roseateles depolymerans</name>
    <dbReference type="NCBI Taxonomy" id="76731"/>
    <lineage>
        <taxon>Bacteria</taxon>
        <taxon>Pseudomonadati</taxon>
        <taxon>Pseudomonadota</taxon>
        <taxon>Betaproteobacteria</taxon>
        <taxon>Burkholderiales</taxon>
        <taxon>Sphaerotilaceae</taxon>
        <taxon>Roseateles</taxon>
    </lineage>
</organism>
<evidence type="ECO:0000313" key="3">
    <source>
        <dbReference type="Proteomes" id="UP000060699"/>
    </source>
</evidence>
<proteinExistence type="predicted"/>
<evidence type="ECO:0000313" key="2">
    <source>
        <dbReference type="EMBL" id="ALV05954.1"/>
    </source>
</evidence>
<feature type="compositionally biased region" description="Polar residues" evidence="1">
    <location>
        <begin position="443"/>
        <end position="456"/>
    </location>
</feature>
<accession>A0A0U3LHK4</accession>
<dbReference type="OrthoDB" id="8884034at2"/>
<reference evidence="2 3" key="1">
    <citation type="submission" date="2015-12" db="EMBL/GenBank/DDBJ databases">
        <title>Complete genome of Roseateles depolymerans KCTC 42856.</title>
        <authorList>
            <person name="Kim K.M."/>
        </authorList>
    </citation>
    <scope>NUCLEOTIDE SEQUENCE [LARGE SCALE GENOMIC DNA]</scope>
    <source>
        <strain evidence="2 3">KCTC 42856</strain>
    </source>
</reference>
<name>A0A0U3LHK4_9BURK</name>
<dbReference type="AlphaFoldDB" id="A0A0U3LHK4"/>
<feature type="region of interest" description="Disordered" evidence="1">
    <location>
        <begin position="440"/>
        <end position="476"/>
    </location>
</feature>
<dbReference type="KEGG" id="rdp:RD2015_1469"/>
<sequence>MKDTAAPAAPVLDVTQSGTGAQTGTVVGTGTAVDPIVINSAGKVTIATEAGADWRFSTDGGSTWHSGTSAGISSNDLQEGTNTLQIVQIDKAGNASPATSLTIVKDTVAPEASHLAVVGDLQSGISASGSIAIGSLEPGATWDYSLDGGQTWVHGQNASLDASVLTKGVNHIDVVQIDAAGNRGAVSSLDVFKPAPLHLTAATGVSDTVDGHLFNLNTPESFDVGGLRFIDFSASTFTMWLKGSSVEASVLYTKALSTTEMEVLVGKQWAGFTSETSEWWDCVRMKLTEQADGRVTVSMISESGYVLDIGADRGTGPFAFENQRYTSTPTSGGIGLQAVTLSTRGDVVHITSPEQGSGWQYSTDDGVTWTTGHGDWLALDQLPGTSTVRLAPLDADGVRGEVTMLNRDGSEVVAAFASPFGLTSPLDHLLSGAEALPTDLTGHGTSSATDGLQDSSLPPPSAYALDPSHTGAVMPV</sequence>
<dbReference type="Gene3D" id="2.60.40.10">
    <property type="entry name" value="Immunoglobulins"/>
    <property type="match status" value="1"/>
</dbReference>